<feature type="compositionally biased region" description="Polar residues" evidence="1">
    <location>
        <begin position="629"/>
        <end position="639"/>
    </location>
</feature>
<dbReference type="AlphaFoldDB" id="A0A078BDD0"/>
<feature type="compositionally biased region" description="Low complexity" evidence="1">
    <location>
        <begin position="655"/>
        <end position="666"/>
    </location>
</feature>
<feature type="region of interest" description="Disordered" evidence="1">
    <location>
        <begin position="130"/>
        <end position="190"/>
    </location>
</feature>
<dbReference type="Proteomes" id="UP000039865">
    <property type="component" value="Unassembled WGS sequence"/>
</dbReference>
<feature type="compositionally biased region" description="Polar residues" evidence="1">
    <location>
        <begin position="670"/>
        <end position="683"/>
    </location>
</feature>
<feature type="region of interest" description="Disordered" evidence="1">
    <location>
        <begin position="629"/>
        <end position="724"/>
    </location>
</feature>
<keyword evidence="3" id="KW-1185">Reference proteome</keyword>
<feature type="compositionally biased region" description="Acidic residues" evidence="1">
    <location>
        <begin position="45"/>
        <end position="64"/>
    </location>
</feature>
<protein>
    <submittedName>
        <fullName evidence="2">Uncharacterized protein</fullName>
    </submittedName>
</protein>
<dbReference type="OrthoDB" id="327238at2759"/>
<dbReference type="EMBL" id="CCKQ01019197">
    <property type="protein sequence ID" value="CDW91212.1"/>
    <property type="molecule type" value="Genomic_DNA"/>
</dbReference>
<feature type="compositionally biased region" description="Polar residues" evidence="1">
    <location>
        <begin position="156"/>
        <end position="172"/>
    </location>
</feature>
<evidence type="ECO:0000313" key="3">
    <source>
        <dbReference type="Proteomes" id="UP000039865"/>
    </source>
</evidence>
<feature type="compositionally biased region" description="Low complexity" evidence="1">
    <location>
        <begin position="174"/>
        <end position="190"/>
    </location>
</feature>
<evidence type="ECO:0000313" key="2">
    <source>
        <dbReference type="EMBL" id="CDW91212.1"/>
    </source>
</evidence>
<feature type="compositionally biased region" description="Polar residues" evidence="1">
    <location>
        <begin position="133"/>
        <end position="148"/>
    </location>
</feature>
<feature type="region of interest" description="Disordered" evidence="1">
    <location>
        <begin position="1"/>
        <end position="79"/>
    </location>
</feature>
<evidence type="ECO:0000256" key="1">
    <source>
        <dbReference type="SAM" id="MobiDB-lite"/>
    </source>
</evidence>
<feature type="compositionally biased region" description="Acidic residues" evidence="1">
    <location>
        <begin position="12"/>
        <end position="32"/>
    </location>
</feature>
<sequence length="768" mass="86521">MAARRAVTEGVLYDDDSDDLPIDLNQLDDDDVQNALAMAYAMQQDNDDDDNDDQTHEEDDEEYDGQDKEGMPADSDVDDIDYKNFKGIYFNDDPNRKYQCPETGAHFEYYDLCKRMTKLKELRRQIDKELGLETTSDTPKQTNINNNVKKSESTRSKQAQPNINSQSNNRKSIGQGQSNQPQQPQQNQVNNVSNTVGGIQLQSQNQVTSLQRRQIRGYNQNDSQSNQLNLVVGGINANSHLNQQQLAENMKIDWLSGKNIQNYINELKQKMGVNNNFRSKSHEKAQNLLVDKNQSQRGVAVPHHQQQQQQLFQNQQQNLALIQQILNQQNQNQQQHRKKGSQHQQSDMKKLHQNQQPHIIVSGSNKDLLINKSPDVYNKKSKRNDLVSAGAKRASGGVNAYSLERKNFEPMNDVQNLTNAYNDHINQQSAGRQFRNSNYSSSATKQQPQIIYNQQQMQSSIQPQLQQQIDTFYKKAQGQVLRQSQQTSYGNGKVEQQVQRKTRNSQGFSGAMSHNNQSNSITHSNNNNKIMGADELSPYFVKQKQPSALTQQQQKQTKKKAQLIIDSIDISGGIVSSNNQYSRNNRGGIHDVKTSYSQKTQDLLQSVQRSSNLINSIKNGKNLLTSAQQKRVTSGNMNYRKSFGGPTVTNGSILQPSVNHHQQSVHQQKESITSSVKIRPQTSGGPGKVKQSSQDQRQLALLGKNDRSRQPNISSIPSNQLQKSFNNGASNLSMGGGGSIINQQQLFYHNAVVGNQYFVNKSIGSFKS</sequence>
<organism evidence="2 3">
    <name type="scientific">Stylonychia lemnae</name>
    <name type="common">Ciliate</name>
    <dbReference type="NCBI Taxonomy" id="5949"/>
    <lineage>
        <taxon>Eukaryota</taxon>
        <taxon>Sar</taxon>
        <taxon>Alveolata</taxon>
        <taxon>Ciliophora</taxon>
        <taxon>Intramacronucleata</taxon>
        <taxon>Spirotrichea</taxon>
        <taxon>Stichotrichia</taxon>
        <taxon>Sporadotrichida</taxon>
        <taxon>Oxytrichidae</taxon>
        <taxon>Stylonychinae</taxon>
        <taxon>Stylonychia</taxon>
    </lineage>
</organism>
<reference evidence="2 3" key="1">
    <citation type="submission" date="2014-06" db="EMBL/GenBank/DDBJ databases">
        <authorList>
            <person name="Swart Estienne"/>
        </authorList>
    </citation>
    <scope>NUCLEOTIDE SEQUENCE [LARGE SCALE GENOMIC DNA]</scope>
    <source>
        <strain evidence="2 3">130c</strain>
    </source>
</reference>
<name>A0A078BDD0_STYLE</name>
<feature type="compositionally biased region" description="Polar residues" evidence="1">
    <location>
        <begin position="710"/>
        <end position="724"/>
    </location>
</feature>
<dbReference type="OMA" id="AYNDHIN"/>
<dbReference type="InParanoid" id="A0A078BDD0"/>
<feature type="region of interest" description="Disordered" evidence="1">
    <location>
        <begin position="328"/>
        <end position="355"/>
    </location>
</feature>
<proteinExistence type="predicted"/>
<accession>A0A078BDD0</accession>
<gene>
    <name evidence="2" type="primary">Contig18974.g20123</name>
    <name evidence="2" type="ORF">STYLEM_20365</name>
</gene>